<evidence type="ECO:0000259" key="3">
    <source>
        <dbReference type="SMART" id="SM00128"/>
    </source>
</evidence>
<dbReference type="Pfam" id="PF23754">
    <property type="entry name" value="Beta-prop_IP5PC_F"/>
    <property type="match status" value="1"/>
</dbReference>
<dbReference type="AlphaFoldDB" id="A0AAV9F178"/>
<dbReference type="Gene3D" id="3.60.10.10">
    <property type="entry name" value="Endonuclease/exonuclease/phosphatase"/>
    <property type="match status" value="2"/>
</dbReference>
<sequence length="931" mass="102271">MMQEAHGDGPENAAAAAFNPFHPLSSFSSSSDSADDDAHVAAALPEFIGSGGGKGIFKLPLRAAVHPGRPPSLELRPRPPRETQAGSFLRTVACASGRIWAGKENGVRVWRIEDVYGGGAGGIGGDDEAAPFVESSQTSPTVCLVADRASGLVWSGHKDGKIRSWRMDKPEMALAWQAHRTPVLAMAMTSYGDLWTGFEGGVIKAWPWEAIDKSLSLTAEERHIAALLVERSYVDLRSQVTVGGVCSLPASDVKYLLSDNSRGKVWSGGYLSFALWDSRTKELLKVFGIDGQVDLRVDISYAQDTYVEDEMKIKFVSTSKKEKSQGPISFFQRSRNALMGAADAVRRVAAKGAFGDDYRRTEAMAISTDGIIWTGGANGMLVQWDGNGNRLHEFNHHPSSVQCLCAHGTRLWVGYLSGTIQVIDLEGNLLGGWVAHHSPVIKMAVGGGYIFTLANHGGIRGWNISSPGPLDNILRSELASKEMLYSKLENLQILAGTWNVGQERASHDSLISWLGSAALEACIIVVGLQEVEMGAGFLAMAAAKETTSCTCDGYSDIRARKNFRQNIGDVDAAAVPCGFVRAIGNKTAGYSDDGRPELSEADMIIFLGDFNYRLHGISYDEARDFVSQRSFDWLREKDQLRAEMKAGNVFQGMREGHIKFPPTYKFVRHQAGLSGYDSSEKRRIPAWCDRILYRDSRSVSVAECSLECPIVSSISEYSACMDVTESDHKPVRCIFSVDIARVEESIRRQEFGEIVLSNEKIGSLLEEGGSIPETIINTSNIVLQNQDTSILRITNKCTKDKAMFEIICESQSTIREDGHASEQRARGSFGFPHWLEVTPAAGVIKPGHIVEVSVHHDDSHTMEDFVDGIPQNWWTEDTRDKEAILLVNVTGNFSREVKTHRIRIHHCFSSKPTRSDSRETSGRIQSNLQNR</sequence>
<evidence type="ECO:0000256" key="1">
    <source>
        <dbReference type="ARBA" id="ARBA00010768"/>
    </source>
</evidence>
<dbReference type="InterPro" id="IPR056455">
    <property type="entry name" value="Ig-like_IP5PC_F"/>
</dbReference>
<dbReference type="EMBL" id="JAUJYO010000004">
    <property type="protein sequence ID" value="KAK1318888.1"/>
    <property type="molecule type" value="Genomic_DNA"/>
</dbReference>
<keyword evidence="5" id="KW-1185">Reference proteome</keyword>
<comment type="similarity">
    <text evidence="1">Belongs to the inositol polyphosphate 5-phosphatase family.</text>
</comment>
<dbReference type="InterPro" id="IPR015943">
    <property type="entry name" value="WD40/YVTN_repeat-like_dom_sf"/>
</dbReference>
<dbReference type="PANTHER" id="PTHR11200">
    <property type="entry name" value="INOSITOL 5-PHOSPHATASE"/>
    <property type="match status" value="1"/>
</dbReference>
<dbReference type="SMART" id="SM00320">
    <property type="entry name" value="WD40"/>
    <property type="match status" value="4"/>
</dbReference>
<dbReference type="Pfam" id="PF22669">
    <property type="entry name" value="Exo_endo_phos2"/>
    <property type="match status" value="1"/>
</dbReference>
<dbReference type="InterPro" id="IPR036322">
    <property type="entry name" value="WD40_repeat_dom_sf"/>
</dbReference>
<dbReference type="InterPro" id="IPR000300">
    <property type="entry name" value="IPPc"/>
</dbReference>
<evidence type="ECO:0000313" key="4">
    <source>
        <dbReference type="EMBL" id="KAK1318888.1"/>
    </source>
</evidence>
<dbReference type="InterPro" id="IPR046985">
    <property type="entry name" value="IP5"/>
</dbReference>
<dbReference type="FunFam" id="2.130.10.10:FF:001216">
    <property type="entry name" value="Type II inositol polyphosphate 5-phosphatase 15"/>
    <property type="match status" value="1"/>
</dbReference>
<reference evidence="4" key="1">
    <citation type="journal article" date="2023" name="Nat. Commun.">
        <title>Diploid and tetraploid genomes of Acorus and the evolution of monocots.</title>
        <authorList>
            <person name="Ma L."/>
            <person name="Liu K.W."/>
            <person name="Li Z."/>
            <person name="Hsiao Y.Y."/>
            <person name="Qi Y."/>
            <person name="Fu T."/>
            <person name="Tang G.D."/>
            <person name="Zhang D."/>
            <person name="Sun W.H."/>
            <person name="Liu D.K."/>
            <person name="Li Y."/>
            <person name="Chen G.Z."/>
            <person name="Liu X.D."/>
            <person name="Liao X.Y."/>
            <person name="Jiang Y.T."/>
            <person name="Yu X."/>
            <person name="Hao Y."/>
            <person name="Huang J."/>
            <person name="Zhao X.W."/>
            <person name="Ke S."/>
            <person name="Chen Y.Y."/>
            <person name="Wu W.L."/>
            <person name="Hsu J.L."/>
            <person name="Lin Y.F."/>
            <person name="Huang M.D."/>
            <person name="Li C.Y."/>
            <person name="Huang L."/>
            <person name="Wang Z.W."/>
            <person name="Zhao X."/>
            <person name="Zhong W.Y."/>
            <person name="Peng D.H."/>
            <person name="Ahmad S."/>
            <person name="Lan S."/>
            <person name="Zhang J.S."/>
            <person name="Tsai W.C."/>
            <person name="Van de Peer Y."/>
            <person name="Liu Z.J."/>
        </authorList>
    </citation>
    <scope>NUCLEOTIDE SEQUENCE</scope>
    <source>
        <strain evidence="4">CP</strain>
    </source>
</reference>
<dbReference type="InterPro" id="IPR001680">
    <property type="entry name" value="WD40_rpt"/>
</dbReference>
<dbReference type="Gene3D" id="2.130.10.10">
    <property type="entry name" value="YVTN repeat-like/Quinoprotein amine dehydrogenase"/>
    <property type="match status" value="2"/>
</dbReference>
<feature type="domain" description="Inositol polyphosphate-related phosphatase" evidence="3">
    <location>
        <begin position="451"/>
        <end position="743"/>
    </location>
</feature>
<dbReference type="Proteomes" id="UP001180020">
    <property type="component" value="Unassembled WGS sequence"/>
</dbReference>
<gene>
    <name evidence="4" type="primary">5PTASE12</name>
    <name evidence="4" type="ORF">QJS10_CPB04g00702</name>
</gene>
<dbReference type="SMART" id="SM00128">
    <property type="entry name" value="IPPc"/>
    <property type="match status" value="1"/>
</dbReference>
<proteinExistence type="inferred from homology"/>
<evidence type="ECO:0000313" key="5">
    <source>
        <dbReference type="Proteomes" id="UP001180020"/>
    </source>
</evidence>
<feature type="region of interest" description="Disordered" evidence="2">
    <location>
        <begin position="909"/>
        <end position="931"/>
    </location>
</feature>
<dbReference type="SUPFAM" id="SSF56219">
    <property type="entry name" value="DNase I-like"/>
    <property type="match status" value="1"/>
</dbReference>
<dbReference type="GO" id="GO:0046856">
    <property type="term" value="P:phosphatidylinositol dephosphorylation"/>
    <property type="evidence" value="ECO:0007669"/>
    <property type="project" value="InterPro"/>
</dbReference>
<feature type="compositionally biased region" description="Polar residues" evidence="2">
    <location>
        <begin position="922"/>
        <end position="931"/>
    </location>
</feature>
<organism evidence="4 5">
    <name type="scientific">Acorus calamus</name>
    <name type="common">Sweet flag</name>
    <dbReference type="NCBI Taxonomy" id="4465"/>
    <lineage>
        <taxon>Eukaryota</taxon>
        <taxon>Viridiplantae</taxon>
        <taxon>Streptophyta</taxon>
        <taxon>Embryophyta</taxon>
        <taxon>Tracheophyta</taxon>
        <taxon>Spermatophyta</taxon>
        <taxon>Magnoliopsida</taxon>
        <taxon>Liliopsida</taxon>
        <taxon>Acoraceae</taxon>
        <taxon>Acorus</taxon>
    </lineage>
</organism>
<dbReference type="GO" id="GO:0004439">
    <property type="term" value="F:phosphatidylinositol-4,5-bisphosphate 5-phosphatase activity"/>
    <property type="evidence" value="ECO:0007669"/>
    <property type="project" value="TreeGrafter"/>
</dbReference>
<dbReference type="Pfam" id="PF23755">
    <property type="entry name" value="Ig-like_IP5PC_F"/>
    <property type="match status" value="1"/>
</dbReference>
<dbReference type="SUPFAM" id="SSF50978">
    <property type="entry name" value="WD40 repeat-like"/>
    <property type="match status" value="1"/>
</dbReference>
<protein>
    <submittedName>
        <fullName evidence="4">Type I inositol 1,4,5-trisphosphate 5-phosphatase 12</fullName>
    </submittedName>
</protein>
<name>A0AAV9F178_ACOCL</name>
<comment type="caution">
    <text evidence="4">The sequence shown here is derived from an EMBL/GenBank/DDBJ whole genome shotgun (WGS) entry which is preliminary data.</text>
</comment>
<dbReference type="InterPro" id="IPR056454">
    <property type="entry name" value="Beta-prop_IP5PC_F"/>
</dbReference>
<dbReference type="PANTHER" id="PTHR11200:SF300">
    <property type="entry name" value="TYPE II INOSITOL 1,4,5-TRISPHOSPHATE 5-PHOSPHATASE"/>
    <property type="match status" value="1"/>
</dbReference>
<accession>A0AAV9F178</accession>
<evidence type="ECO:0000256" key="2">
    <source>
        <dbReference type="SAM" id="MobiDB-lite"/>
    </source>
</evidence>
<dbReference type="InterPro" id="IPR036691">
    <property type="entry name" value="Endo/exonu/phosph_ase_sf"/>
</dbReference>
<reference evidence="4" key="2">
    <citation type="submission" date="2023-06" db="EMBL/GenBank/DDBJ databases">
        <authorList>
            <person name="Ma L."/>
            <person name="Liu K.-W."/>
            <person name="Li Z."/>
            <person name="Hsiao Y.-Y."/>
            <person name="Qi Y."/>
            <person name="Fu T."/>
            <person name="Tang G."/>
            <person name="Zhang D."/>
            <person name="Sun W.-H."/>
            <person name="Liu D.-K."/>
            <person name="Li Y."/>
            <person name="Chen G.-Z."/>
            <person name="Liu X.-D."/>
            <person name="Liao X.-Y."/>
            <person name="Jiang Y.-T."/>
            <person name="Yu X."/>
            <person name="Hao Y."/>
            <person name="Huang J."/>
            <person name="Zhao X.-W."/>
            <person name="Ke S."/>
            <person name="Chen Y.-Y."/>
            <person name="Wu W.-L."/>
            <person name="Hsu J.-L."/>
            <person name="Lin Y.-F."/>
            <person name="Huang M.-D."/>
            <person name="Li C.-Y."/>
            <person name="Huang L."/>
            <person name="Wang Z.-W."/>
            <person name="Zhao X."/>
            <person name="Zhong W.-Y."/>
            <person name="Peng D.-H."/>
            <person name="Ahmad S."/>
            <person name="Lan S."/>
            <person name="Zhang J.-S."/>
            <person name="Tsai W.-C."/>
            <person name="Van De Peer Y."/>
            <person name="Liu Z.-J."/>
        </authorList>
    </citation>
    <scope>NUCLEOTIDE SEQUENCE</scope>
    <source>
        <strain evidence="4">CP</strain>
        <tissue evidence="4">Leaves</tissue>
    </source>
</reference>